<organism evidence="2 3">
    <name type="scientific">Rhizoclosmatium globosum</name>
    <dbReference type="NCBI Taxonomy" id="329046"/>
    <lineage>
        <taxon>Eukaryota</taxon>
        <taxon>Fungi</taxon>
        <taxon>Fungi incertae sedis</taxon>
        <taxon>Chytridiomycota</taxon>
        <taxon>Chytridiomycota incertae sedis</taxon>
        <taxon>Chytridiomycetes</taxon>
        <taxon>Chytridiales</taxon>
        <taxon>Chytriomycetaceae</taxon>
        <taxon>Rhizoclosmatium</taxon>
    </lineage>
</organism>
<evidence type="ECO:0000313" key="2">
    <source>
        <dbReference type="EMBL" id="ORY43183.1"/>
    </source>
</evidence>
<evidence type="ECO:0000313" key="3">
    <source>
        <dbReference type="Proteomes" id="UP000193642"/>
    </source>
</evidence>
<proteinExistence type="predicted"/>
<feature type="compositionally biased region" description="Low complexity" evidence="1">
    <location>
        <begin position="15"/>
        <end position="24"/>
    </location>
</feature>
<reference evidence="2 3" key="1">
    <citation type="submission" date="2016-07" db="EMBL/GenBank/DDBJ databases">
        <title>Pervasive Adenine N6-methylation of Active Genes in Fungi.</title>
        <authorList>
            <consortium name="DOE Joint Genome Institute"/>
            <person name="Mondo S.J."/>
            <person name="Dannebaum R.O."/>
            <person name="Kuo R.C."/>
            <person name="Labutti K."/>
            <person name="Haridas S."/>
            <person name="Kuo A."/>
            <person name="Salamov A."/>
            <person name="Ahrendt S.R."/>
            <person name="Lipzen A."/>
            <person name="Sullivan W."/>
            <person name="Andreopoulos W.B."/>
            <person name="Clum A."/>
            <person name="Lindquist E."/>
            <person name="Daum C."/>
            <person name="Ramamoorthy G.K."/>
            <person name="Gryganskyi A."/>
            <person name="Culley D."/>
            <person name="Magnuson J.K."/>
            <person name="James T.Y."/>
            <person name="O'Malley M.A."/>
            <person name="Stajich J.E."/>
            <person name="Spatafora J.W."/>
            <person name="Visel A."/>
            <person name="Grigoriev I.V."/>
        </authorList>
    </citation>
    <scope>NUCLEOTIDE SEQUENCE [LARGE SCALE GENOMIC DNA]</scope>
    <source>
        <strain evidence="2 3">JEL800</strain>
    </source>
</reference>
<feature type="compositionally biased region" description="Acidic residues" evidence="1">
    <location>
        <begin position="1"/>
        <end position="14"/>
    </location>
</feature>
<dbReference type="EMBL" id="MCGO01000026">
    <property type="protein sequence ID" value="ORY43183.1"/>
    <property type="molecule type" value="Genomic_DNA"/>
</dbReference>
<accession>A0A1Y2C824</accession>
<dbReference type="Proteomes" id="UP000193642">
    <property type="component" value="Unassembled WGS sequence"/>
</dbReference>
<sequence>MNFEDEEDYSEDEQQVQPSEPSSSDSEESEESEESESEVIQDNYMCYNPENDDNDYELKDNEMFSVQDMVAFPWTSYTDILKNYHLNCPEELENKFEEDEKNAVGQTVNSLNNIAWREDVFDKCKEQAETDFEKVSFTQAVENYKVLIQNCGLADSSDARFWNLFGYPCDQDKLKGLIHAATIKPIFLIDWVNDPFAANRIPVYSAQIDSDFSINDSLEDTFGSAPIHFTPKSEFYHCLKVKTGIAIHWDGEPRIDIAKLQNFQIAGKGSRDPKSYILFQTPDGNTKKPLDKIMSLLWDTAFYPVLKEKLPVAAFQGIPHNAHSNQRFRGQNTYPQVPTDVATFSGLTNSVRRRVQNNQQCLELKNQIGADYVFCTINQGTKDIYSSDIIMNHSNRTTSWSHGNPLYKRMNTLHGKATTPDNGFDYVDVSITIAYKSSTTGRGLTVVGNIFNLAKFFKSKGFIVTENPMLGSKNIGGIDFAARESCLYKGIVKGQAYPNFKSLFVVHKNSNTGFSGTGPRDWRECSPKLLNTVGSFMDFSNGLDDKDTAFRIEFRCLAKTAGAVAENFKKDLFDFEEKVAKYLVFVFPTKTIISYIRIRIKTMITLALILKQFVQRNEDIFGRYHHDVANEFDDECRSLFSKPPSYYSNAFHQATMKRYTRYVFEFGLTCLDAFPALQKLKNPDNWDRGEVMDNYPDKLLPFKPGTEFRLDSSNASVRAPRNTKLGNIFEKLSNQTAQLVRNGLEELNDTDMADQQDTVPVPLFNLDEIVQECAILLVRGLISTIPAPCLRFPQKFDQTVARAILDIDVFKKHVDNFNTIPYHITKSISSSRYKTFQEKLDAVACLDANRVKEHLKKQTKWNGLAAYYGLLWKVLESIENRQRYGMNDGPTNLIPTFKGNFQAEMKRRIEIIPSGGWSDDSHIWNSTRLSYPNGKVMNVLRVFHRSELDYNVTPRNHSYIPNVSTDKSGSVSFS</sequence>
<name>A0A1Y2C824_9FUNG</name>
<comment type="caution">
    <text evidence="2">The sequence shown here is derived from an EMBL/GenBank/DDBJ whole genome shotgun (WGS) entry which is preliminary data.</text>
</comment>
<feature type="compositionally biased region" description="Acidic residues" evidence="1">
    <location>
        <begin position="25"/>
        <end position="39"/>
    </location>
</feature>
<keyword evidence="3" id="KW-1185">Reference proteome</keyword>
<protein>
    <submittedName>
        <fullName evidence="2">Uncharacterized protein</fullName>
    </submittedName>
</protein>
<dbReference type="AlphaFoldDB" id="A0A1Y2C824"/>
<gene>
    <name evidence="2" type="ORF">BCR33DRAFT_717910</name>
</gene>
<evidence type="ECO:0000256" key="1">
    <source>
        <dbReference type="SAM" id="MobiDB-lite"/>
    </source>
</evidence>
<feature type="region of interest" description="Disordered" evidence="1">
    <location>
        <begin position="1"/>
        <end position="54"/>
    </location>
</feature>